<dbReference type="Pfam" id="PF00072">
    <property type="entry name" value="Response_reg"/>
    <property type="match status" value="1"/>
</dbReference>
<dbReference type="PROSITE" id="PS50110">
    <property type="entry name" value="RESPONSE_REGULATORY"/>
    <property type="match status" value="1"/>
</dbReference>
<dbReference type="InterPro" id="IPR036388">
    <property type="entry name" value="WH-like_DNA-bd_sf"/>
</dbReference>
<dbReference type="PRINTS" id="PR00056">
    <property type="entry name" value="HSFDOMAIN"/>
</dbReference>
<dbReference type="EMBL" id="QWIS01000215">
    <property type="protein sequence ID" value="RMZ01322.1"/>
    <property type="molecule type" value="Genomic_DNA"/>
</dbReference>
<evidence type="ECO:0000256" key="8">
    <source>
        <dbReference type="PIRNR" id="PIRNR002595"/>
    </source>
</evidence>
<dbReference type="VEuPathDB" id="FungiDB:BTJ68_03963"/>
<dbReference type="AlphaFoldDB" id="A0A3M7GKV4"/>
<feature type="compositionally biased region" description="Polar residues" evidence="11">
    <location>
        <begin position="664"/>
        <end position="676"/>
    </location>
</feature>
<feature type="coiled-coil region" evidence="10">
    <location>
        <begin position="175"/>
        <end position="209"/>
    </location>
</feature>
<dbReference type="PANTHER" id="PTHR45339:SF1">
    <property type="entry name" value="HYBRID SIGNAL TRANSDUCTION HISTIDINE KINASE J"/>
    <property type="match status" value="1"/>
</dbReference>
<feature type="compositionally biased region" description="Pro residues" evidence="11">
    <location>
        <begin position="613"/>
        <end position="639"/>
    </location>
</feature>
<sequence>MEGSQGPAPNNSSDFVGVTMDHARCQMGGKLTARRFASSTSTRDKARWFARGDTDMKRDRMLENPQDESVVRWGNEGDSFVVLENEKFTKHILPKHFKHSNFASFVRQLNKYDFHKVRHNNEEGGQSPYGPGAWEFKHPDFKMNNKDALDNIRRKAPAPRKPNPIADELIPTQQMDLVNTQLMATQQQLQQLQERYNELSMHHSMLLQELIGVQKTVVNHEHVMGYVMNFLNSVDAQRRRESKVGNPFAPNGASAPGATSEGRPQQPMPDEDIPASPLQHASKLLSEVNADHILNTRNLEQMNETHMRMNAALTTPPPDLAQRNGTRSSSRGAPPHSATSSTSMSYGELDNMVYPIGQTQGIDPMYSEHIHNIPYQVPPKAQEGNVAPQQEVSRKKSTTIDPGWIRQPQILLVEDDQTCRRIGGKFLYAFHCSIDSALDGLEAVNKMNAGAKYDLVLMDIIMPNLDGVSATHLIRQFDNTPIIAMTSNIRSDDISMYFQHGMNDVLPKPFTKEGLLSMLEKHLSHLKKQPPGVQVMPPPDALNSAKRSMKSEDSPATSPATVSNWNSPGGFTGHSPASNHPDDPYMQPMHGSAGPSPYPVQGPMPPQQIYHQGPPPQMGGPPRQGPPPGHPGQQGPPHPQQHRRGISDVSGGMDNMGPDAKRQQMYQPNAQLQMPQNLPPHMQRPPGR</sequence>
<dbReference type="InterPro" id="IPR000232">
    <property type="entry name" value="HSF_DNA-bd"/>
</dbReference>
<evidence type="ECO:0000256" key="10">
    <source>
        <dbReference type="SAM" id="Coils"/>
    </source>
</evidence>
<feature type="compositionally biased region" description="Pro residues" evidence="11">
    <location>
        <begin position="596"/>
        <end position="606"/>
    </location>
</feature>
<evidence type="ECO:0000256" key="6">
    <source>
        <dbReference type="ARBA" id="ARBA00023163"/>
    </source>
</evidence>
<comment type="subcellular location">
    <subcellularLocation>
        <location evidence="1 8">Nucleus</location>
    </subcellularLocation>
</comment>
<feature type="modified residue" description="4-aspartylphosphate" evidence="9">
    <location>
        <position position="459"/>
    </location>
</feature>
<keyword evidence="10" id="KW-0175">Coiled coil</keyword>
<feature type="domain" description="Response regulatory" evidence="12">
    <location>
        <begin position="409"/>
        <end position="523"/>
    </location>
</feature>
<evidence type="ECO:0000256" key="9">
    <source>
        <dbReference type="PROSITE-ProRule" id="PRU00169"/>
    </source>
</evidence>
<dbReference type="Gene3D" id="3.40.50.2300">
    <property type="match status" value="1"/>
</dbReference>
<feature type="compositionally biased region" description="Polar residues" evidence="11">
    <location>
        <begin position="323"/>
        <end position="344"/>
    </location>
</feature>
<dbReference type="CDD" id="cd17546">
    <property type="entry name" value="REC_hyHK_CKI1_RcsC-like"/>
    <property type="match status" value="1"/>
</dbReference>
<dbReference type="PIRSF" id="PIRSF002595">
    <property type="entry name" value="RR_SKN7"/>
    <property type="match status" value="1"/>
</dbReference>
<dbReference type="PROSITE" id="PS00434">
    <property type="entry name" value="HSF_DOMAIN"/>
    <property type="match status" value="1"/>
</dbReference>
<feature type="region of interest" description="Disordered" evidence="11">
    <location>
        <begin position="312"/>
        <end position="344"/>
    </location>
</feature>
<dbReference type="PANTHER" id="PTHR45339">
    <property type="entry name" value="HYBRID SIGNAL TRANSDUCTION HISTIDINE KINASE J"/>
    <property type="match status" value="1"/>
</dbReference>
<dbReference type="Gene3D" id="1.10.10.10">
    <property type="entry name" value="Winged helix-like DNA-binding domain superfamily/Winged helix DNA-binding domain"/>
    <property type="match status" value="1"/>
</dbReference>
<evidence type="ECO:0000259" key="12">
    <source>
        <dbReference type="PROSITE" id="PS50110"/>
    </source>
</evidence>
<dbReference type="GO" id="GO:0003700">
    <property type="term" value="F:DNA-binding transcription factor activity"/>
    <property type="evidence" value="ECO:0007669"/>
    <property type="project" value="UniProtKB-UniRule"/>
</dbReference>
<evidence type="ECO:0000256" key="1">
    <source>
        <dbReference type="ARBA" id="ARBA00004123"/>
    </source>
</evidence>
<keyword evidence="7 8" id="KW-0539">Nucleus</keyword>
<dbReference type="FunFam" id="3.40.50.2300:FF:000212">
    <property type="entry name" value="Stress response regulator/HFS transcription factor"/>
    <property type="match status" value="1"/>
</dbReference>
<evidence type="ECO:0000256" key="4">
    <source>
        <dbReference type="ARBA" id="ARBA00023015"/>
    </source>
</evidence>
<evidence type="ECO:0000256" key="3">
    <source>
        <dbReference type="ARBA" id="ARBA00023012"/>
    </source>
</evidence>
<evidence type="ECO:0000256" key="5">
    <source>
        <dbReference type="ARBA" id="ARBA00023125"/>
    </source>
</evidence>
<comment type="caution">
    <text evidence="13">The sequence shown here is derived from an EMBL/GenBank/DDBJ whole genome shotgun (WGS) entry which is preliminary data.</text>
</comment>
<keyword evidence="5 8" id="KW-0238">DNA-binding</keyword>
<evidence type="ECO:0000256" key="11">
    <source>
        <dbReference type="SAM" id="MobiDB-lite"/>
    </source>
</evidence>
<keyword evidence="4 8" id="KW-0805">Transcription regulation</keyword>
<dbReference type="InterPro" id="IPR014402">
    <property type="entry name" value="Sig_transdc_resp-reg_Skn7"/>
</dbReference>
<gene>
    <name evidence="13" type="ORF">D0860_07667</name>
</gene>
<organism evidence="13 14">
    <name type="scientific">Hortaea werneckii</name>
    <name type="common">Black yeast</name>
    <name type="synonym">Cladosporium werneckii</name>
    <dbReference type="NCBI Taxonomy" id="91943"/>
    <lineage>
        <taxon>Eukaryota</taxon>
        <taxon>Fungi</taxon>
        <taxon>Dikarya</taxon>
        <taxon>Ascomycota</taxon>
        <taxon>Pezizomycotina</taxon>
        <taxon>Dothideomycetes</taxon>
        <taxon>Dothideomycetidae</taxon>
        <taxon>Mycosphaerellales</taxon>
        <taxon>Teratosphaeriaceae</taxon>
        <taxon>Hortaea</taxon>
    </lineage>
</organism>
<evidence type="ECO:0000313" key="14">
    <source>
        <dbReference type="Proteomes" id="UP000280598"/>
    </source>
</evidence>
<feature type="region of interest" description="Disordered" evidence="11">
    <location>
        <begin position="241"/>
        <end position="276"/>
    </location>
</feature>
<feature type="compositionally biased region" description="Polar residues" evidence="11">
    <location>
        <begin position="554"/>
        <end position="569"/>
    </location>
</feature>
<name>A0A3M7GKV4_HORWE</name>
<dbReference type="Pfam" id="PF00447">
    <property type="entry name" value="HSF_DNA-bind"/>
    <property type="match status" value="1"/>
</dbReference>
<dbReference type="SMART" id="SM00415">
    <property type="entry name" value="HSF"/>
    <property type="match status" value="1"/>
</dbReference>
<proteinExistence type="predicted"/>
<protein>
    <recommendedName>
        <fullName evidence="8">Transcription factor</fullName>
    </recommendedName>
</protein>
<dbReference type="InterPro" id="IPR011006">
    <property type="entry name" value="CheY-like_superfamily"/>
</dbReference>
<reference evidence="13 14" key="1">
    <citation type="journal article" date="2018" name="BMC Genomics">
        <title>Genomic evidence for intraspecific hybridization in a clonal and extremely halotolerant yeast.</title>
        <authorList>
            <person name="Gostincar C."/>
            <person name="Stajich J.E."/>
            <person name="Zupancic J."/>
            <person name="Zalar P."/>
            <person name="Gunde-Cimerman N."/>
        </authorList>
    </citation>
    <scope>NUCLEOTIDE SEQUENCE [LARGE SCALE GENOMIC DNA]</scope>
    <source>
        <strain evidence="13 14">EXF-562</strain>
    </source>
</reference>
<dbReference type="InterPro" id="IPR036390">
    <property type="entry name" value="WH_DNA-bd_sf"/>
</dbReference>
<feature type="region of interest" description="Disordered" evidence="11">
    <location>
        <begin position="527"/>
        <end position="688"/>
    </location>
</feature>
<dbReference type="SMART" id="SM00448">
    <property type="entry name" value="REC"/>
    <property type="match status" value="1"/>
</dbReference>
<evidence type="ECO:0000313" key="13">
    <source>
        <dbReference type="EMBL" id="RMZ01322.1"/>
    </source>
</evidence>
<dbReference type="SUPFAM" id="SSF46785">
    <property type="entry name" value="Winged helix' DNA-binding domain"/>
    <property type="match status" value="1"/>
</dbReference>
<dbReference type="GO" id="GO:0006357">
    <property type="term" value="P:regulation of transcription by RNA polymerase II"/>
    <property type="evidence" value="ECO:0007669"/>
    <property type="project" value="UniProtKB-UniRule"/>
</dbReference>
<dbReference type="GO" id="GO:0000156">
    <property type="term" value="F:phosphorelay response regulator activity"/>
    <property type="evidence" value="ECO:0007669"/>
    <property type="project" value="InterPro"/>
</dbReference>
<dbReference type="GO" id="GO:0005634">
    <property type="term" value="C:nucleus"/>
    <property type="evidence" value="ECO:0007669"/>
    <property type="project" value="UniProtKB-SubCell"/>
</dbReference>
<keyword evidence="2 9" id="KW-0597">Phosphoprotein</keyword>
<evidence type="ECO:0000256" key="2">
    <source>
        <dbReference type="ARBA" id="ARBA00022553"/>
    </source>
</evidence>
<dbReference type="InterPro" id="IPR001789">
    <property type="entry name" value="Sig_transdc_resp-reg_receiver"/>
</dbReference>
<dbReference type="GO" id="GO:0043565">
    <property type="term" value="F:sequence-specific DNA binding"/>
    <property type="evidence" value="ECO:0007669"/>
    <property type="project" value="InterPro"/>
</dbReference>
<keyword evidence="3" id="KW-0902">Two-component regulatory system</keyword>
<dbReference type="Proteomes" id="UP000280598">
    <property type="component" value="Unassembled WGS sequence"/>
</dbReference>
<keyword evidence="6 8" id="KW-0804">Transcription</keyword>
<accession>A0A3M7GKV4</accession>
<dbReference type="SUPFAM" id="SSF52172">
    <property type="entry name" value="CheY-like"/>
    <property type="match status" value="1"/>
</dbReference>
<evidence type="ECO:0000256" key="7">
    <source>
        <dbReference type="ARBA" id="ARBA00023242"/>
    </source>
</evidence>
<dbReference type="FunFam" id="1.10.10.10:FF:000027">
    <property type="entry name" value="Heat shock transcription factor 1"/>
    <property type="match status" value="1"/>
</dbReference>